<dbReference type="EMBL" id="BDFD01000007">
    <property type="protein sequence ID" value="GAV20053.1"/>
    <property type="molecule type" value="Genomic_DNA"/>
</dbReference>
<dbReference type="FunFam" id="3.10.580.10:FF:000002">
    <property type="entry name" value="Magnesium/cobalt efflux protein CorC"/>
    <property type="match status" value="1"/>
</dbReference>
<evidence type="ECO:0000256" key="5">
    <source>
        <dbReference type="ARBA" id="ARBA00023122"/>
    </source>
</evidence>
<evidence type="ECO:0000256" key="3">
    <source>
        <dbReference type="ARBA" id="ARBA00022475"/>
    </source>
</evidence>
<dbReference type="Pfam" id="PF03471">
    <property type="entry name" value="CorC_HlyC"/>
    <property type="match status" value="1"/>
</dbReference>
<dbReference type="STRING" id="1921010.MMIC_P1014"/>
<dbReference type="AlphaFoldDB" id="A0A1L8CMB7"/>
<reference evidence="8 9" key="1">
    <citation type="journal article" date="2017" name="Arch. Microbiol.">
        <title>Mariprofundus micogutta sp. nov., a novel iron-oxidizing zetaproteobacterium isolated from a deep-sea hydrothermal field at the Bayonnaise knoll of the Izu-Ogasawara arc, and a description of Mariprofundales ord. nov. and Zetaproteobacteria classis nov.</title>
        <authorList>
            <person name="Makita H."/>
            <person name="Tanaka E."/>
            <person name="Mitsunobu S."/>
            <person name="Miyazaki M."/>
            <person name="Nunoura T."/>
            <person name="Uematsu K."/>
            <person name="Takaki Y."/>
            <person name="Nishi S."/>
            <person name="Shimamura S."/>
            <person name="Takai K."/>
        </authorList>
    </citation>
    <scope>NUCLEOTIDE SEQUENCE [LARGE SCALE GENOMIC DNA]</scope>
    <source>
        <strain evidence="8 9">ET2</strain>
    </source>
</reference>
<dbReference type="SMART" id="SM01091">
    <property type="entry name" value="CorC_HlyC"/>
    <property type="match status" value="1"/>
</dbReference>
<dbReference type="Pfam" id="PF00571">
    <property type="entry name" value="CBS"/>
    <property type="match status" value="1"/>
</dbReference>
<evidence type="ECO:0000313" key="9">
    <source>
        <dbReference type="Proteomes" id="UP000231632"/>
    </source>
</evidence>
<evidence type="ECO:0000313" key="8">
    <source>
        <dbReference type="EMBL" id="GAV20053.1"/>
    </source>
</evidence>
<dbReference type="PROSITE" id="PS51371">
    <property type="entry name" value="CBS"/>
    <property type="match status" value="1"/>
</dbReference>
<keyword evidence="4" id="KW-0677">Repeat</keyword>
<name>A0A1L8CMB7_9PROT</name>
<gene>
    <name evidence="8" type="ORF">MMIC_P1014</name>
</gene>
<dbReference type="Gene3D" id="3.30.465.10">
    <property type="match status" value="1"/>
</dbReference>
<dbReference type="SUPFAM" id="SSF54631">
    <property type="entry name" value="CBS-domain pair"/>
    <property type="match status" value="1"/>
</dbReference>
<dbReference type="SUPFAM" id="SSF56176">
    <property type="entry name" value="FAD-binding/transporter-associated domain-like"/>
    <property type="match status" value="1"/>
</dbReference>
<proteinExistence type="inferred from homology"/>
<keyword evidence="9" id="KW-1185">Reference proteome</keyword>
<keyword evidence="3" id="KW-0472">Membrane</keyword>
<dbReference type="InterPro" id="IPR016169">
    <property type="entry name" value="FAD-bd_PCMH_sub2"/>
</dbReference>
<dbReference type="InterPro" id="IPR000644">
    <property type="entry name" value="CBS_dom"/>
</dbReference>
<dbReference type="OrthoDB" id="9798188at2"/>
<dbReference type="PANTHER" id="PTHR22777">
    <property type="entry name" value="HEMOLYSIN-RELATED"/>
    <property type="match status" value="1"/>
</dbReference>
<dbReference type="InterPro" id="IPR036318">
    <property type="entry name" value="FAD-bd_PCMH-like_sf"/>
</dbReference>
<feature type="domain" description="CBS" evidence="7">
    <location>
        <begin position="63"/>
        <end position="122"/>
    </location>
</feature>
<comment type="similarity">
    <text evidence="2">Belongs to the UPF0053 family.</text>
</comment>
<dbReference type="PANTHER" id="PTHR22777:SF32">
    <property type="entry name" value="UPF0053 INNER MEMBRANE PROTEIN YFJD"/>
    <property type="match status" value="1"/>
</dbReference>
<dbReference type="GO" id="GO:0050660">
    <property type="term" value="F:flavin adenine dinucleotide binding"/>
    <property type="evidence" value="ECO:0007669"/>
    <property type="project" value="InterPro"/>
</dbReference>
<protein>
    <submittedName>
        <fullName evidence="8">Magnesium and cobalt transporter</fullName>
    </submittedName>
</protein>
<accession>A0A1L8CMB7</accession>
<keyword evidence="5 6" id="KW-0129">CBS domain</keyword>
<evidence type="ECO:0000256" key="2">
    <source>
        <dbReference type="ARBA" id="ARBA00006337"/>
    </source>
</evidence>
<dbReference type="InterPro" id="IPR005170">
    <property type="entry name" value="Transptr-assoc_dom"/>
</dbReference>
<comment type="subcellular location">
    <subcellularLocation>
        <location evidence="1">Cell membrane</location>
        <topology evidence="1">Multi-pass membrane protein</topology>
    </subcellularLocation>
</comment>
<organism evidence="8 9">
    <name type="scientific">Mariprofundus micogutta</name>
    <dbReference type="NCBI Taxonomy" id="1921010"/>
    <lineage>
        <taxon>Bacteria</taxon>
        <taxon>Pseudomonadati</taxon>
        <taxon>Pseudomonadota</taxon>
        <taxon>Candidatius Mariprofundia</taxon>
        <taxon>Mariprofundales</taxon>
        <taxon>Mariprofundaceae</taxon>
        <taxon>Mariprofundus</taxon>
    </lineage>
</organism>
<dbReference type="Gene3D" id="3.10.580.10">
    <property type="entry name" value="CBS-domain"/>
    <property type="match status" value="1"/>
</dbReference>
<evidence type="ECO:0000256" key="1">
    <source>
        <dbReference type="ARBA" id="ARBA00004651"/>
    </source>
</evidence>
<dbReference type="SMART" id="SM00116">
    <property type="entry name" value="CBS"/>
    <property type="match status" value="2"/>
</dbReference>
<keyword evidence="3" id="KW-1003">Cell membrane</keyword>
<evidence type="ECO:0000256" key="4">
    <source>
        <dbReference type="ARBA" id="ARBA00022737"/>
    </source>
</evidence>
<dbReference type="Proteomes" id="UP000231632">
    <property type="component" value="Unassembled WGS sequence"/>
</dbReference>
<evidence type="ECO:0000256" key="6">
    <source>
        <dbReference type="PROSITE-ProRule" id="PRU00703"/>
    </source>
</evidence>
<comment type="caution">
    <text evidence="8">The sequence shown here is derived from an EMBL/GenBank/DDBJ whole genome shotgun (WGS) entry which is preliminary data.</text>
</comment>
<dbReference type="InterPro" id="IPR046342">
    <property type="entry name" value="CBS_dom_sf"/>
</dbReference>
<dbReference type="RefSeq" id="WP_072659380.1">
    <property type="nucleotide sequence ID" value="NZ_BDFD01000007.1"/>
</dbReference>
<sequence>MTNLIQKWMLLGRKSLIEHMRPGRDEAELLAVLGRAEAVQSDEQRTMLEQMIVFNDTRVREVMVPRSDIHAVTVDTPLADVERMLIDKGVSRLPVIEDDIDHVLGVVHAQDVVAARITGDKSTLTNLVRPCLRVLELEQVSGLLSEMKEASCHIAMVLDEYGGTAGLITLPDLLKEIVGEINEAGEADDIEFHPLHDDSYMVQARMHIEELSEALGVTLPQGDYDTVAGWITARLGRIPKQGETVKLDGIQIHVLEADPRRISKVRLQRQQDHKKV</sequence>
<dbReference type="CDD" id="cd04590">
    <property type="entry name" value="CBS_pair_CorC_HlyC_assoc"/>
    <property type="match status" value="1"/>
</dbReference>
<evidence type="ECO:0000259" key="7">
    <source>
        <dbReference type="PROSITE" id="PS51371"/>
    </source>
</evidence>
<dbReference type="GO" id="GO:0005886">
    <property type="term" value="C:plasma membrane"/>
    <property type="evidence" value="ECO:0007669"/>
    <property type="project" value="UniProtKB-SubCell"/>
</dbReference>
<dbReference type="InterPro" id="IPR044751">
    <property type="entry name" value="Ion_transp-like_CBS"/>
</dbReference>